<feature type="transmembrane region" description="Helical" evidence="7">
    <location>
        <begin position="40"/>
        <end position="67"/>
    </location>
</feature>
<gene>
    <name evidence="9" type="ORF">HQ394_17770</name>
</gene>
<feature type="domain" description="ABC transmembrane type-1" evidence="8">
    <location>
        <begin position="84"/>
        <end position="293"/>
    </location>
</feature>
<keyword evidence="3" id="KW-1003">Cell membrane</keyword>
<evidence type="ECO:0000256" key="1">
    <source>
        <dbReference type="ARBA" id="ARBA00004651"/>
    </source>
</evidence>
<dbReference type="FunFam" id="1.10.3720.10:FF:000088">
    <property type="entry name" value="Iron(III) ABC transporter, permease protein"/>
    <property type="match status" value="1"/>
</dbReference>
<feature type="transmembrane region" description="Helical" evidence="7">
    <location>
        <begin position="504"/>
        <end position="529"/>
    </location>
</feature>
<feature type="transmembrane region" description="Helical" evidence="7">
    <location>
        <begin position="314"/>
        <end position="346"/>
    </location>
</feature>
<evidence type="ECO:0000256" key="5">
    <source>
        <dbReference type="ARBA" id="ARBA00022989"/>
    </source>
</evidence>
<dbReference type="InterPro" id="IPR035906">
    <property type="entry name" value="MetI-like_sf"/>
</dbReference>
<dbReference type="PANTHER" id="PTHR30183:SF2">
    <property type="entry name" value="IRON UTILIZATION PROTEIN"/>
    <property type="match status" value="1"/>
</dbReference>
<dbReference type="Pfam" id="PF00528">
    <property type="entry name" value="BPD_transp_1"/>
    <property type="match status" value="1"/>
</dbReference>
<feature type="transmembrane region" description="Helical" evidence="7">
    <location>
        <begin position="436"/>
        <end position="461"/>
    </location>
</feature>
<keyword evidence="10" id="KW-1185">Reference proteome</keyword>
<dbReference type="GO" id="GO:0005886">
    <property type="term" value="C:plasma membrane"/>
    <property type="evidence" value="ECO:0007669"/>
    <property type="project" value="UniProtKB-SubCell"/>
</dbReference>
<evidence type="ECO:0000256" key="7">
    <source>
        <dbReference type="RuleBase" id="RU363032"/>
    </source>
</evidence>
<feature type="domain" description="ABC transmembrane type-1" evidence="8">
    <location>
        <begin position="362"/>
        <end position="568"/>
    </location>
</feature>
<dbReference type="InterPro" id="IPR000515">
    <property type="entry name" value="MetI-like"/>
</dbReference>
<evidence type="ECO:0000313" key="9">
    <source>
        <dbReference type="EMBL" id="QNT70823.1"/>
    </source>
</evidence>
<feature type="transmembrane region" description="Helical" evidence="7">
    <location>
        <begin position="119"/>
        <end position="139"/>
    </location>
</feature>
<feature type="transmembrane region" description="Helical" evidence="7">
    <location>
        <begin position="366"/>
        <end position="387"/>
    </location>
</feature>
<feature type="transmembrane region" description="Helical" evidence="7">
    <location>
        <begin position="87"/>
        <end position="112"/>
    </location>
</feature>
<dbReference type="PANTHER" id="PTHR30183">
    <property type="entry name" value="MOLYBDENUM TRANSPORT SYSTEM PERMEASE PROTEIN MODB"/>
    <property type="match status" value="1"/>
</dbReference>
<feature type="transmembrane region" description="Helical" evidence="7">
    <location>
        <begin position="270"/>
        <end position="293"/>
    </location>
</feature>
<protein>
    <submittedName>
        <fullName evidence="9">Iron ABC transporter permease</fullName>
    </submittedName>
</protein>
<evidence type="ECO:0000256" key="2">
    <source>
        <dbReference type="ARBA" id="ARBA00022448"/>
    </source>
</evidence>
<proteinExistence type="inferred from homology"/>
<comment type="subcellular location">
    <subcellularLocation>
        <location evidence="1 7">Cell membrane</location>
        <topology evidence="1 7">Multi-pass membrane protein</topology>
    </subcellularLocation>
</comment>
<organism evidence="9 10">
    <name type="scientific">Defluviicoccus vanus</name>
    <dbReference type="NCBI Taxonomy" id="111831"/>
    <lineage>
        <taxon>Bacteria</taxon>
        <taxon>Pseudomonadati</taxon>
        <taxon>Pseudomonadota</taxon>
        <taxon>Alphaproteobacteria</taxon>
        <taxon>Rhodospirillales</taxon>
        <taxon>Rhodospirillaceae</taxon>
        <taxon>Defluviicoccus</taxon>
    </lineage>
</organism>
<name>A0A7H1N537_9PROT</name>
<dbReference type="Proteomes" id="UP000516369">
    <property type="component" value="Chromosome"/>
</dbReference>
<dbReference type="PROSITE" id="PS50928">
    <property type="entry name" value="ABC_TM1"/>
    <property type="match status" value="2"/>
</dbReference>
<dbReference type="Gene3D" id="1.10.3720.10">
    <property type="entry name" value="MetI-like"/>
    <property type="match status" value="2"/>
</dbReference>
<keyword evidence="5 7" id="KW-1133">Transmembrane helix</keyword>
<keyword evidence="2 7" id="KW-0813">Transport</keyword>
<dbReference type="SUPFAM" id="SSF161098">
    <property type="entry name" value="MetI-like"/>
    <property type="match status" value="2"/>
</dbReference>
<evidence type="ECO:0000256" key="4">
    <source>
        <dbReference type="ARBA" id="ARBA00022692"/>
    </source>
</evidence>
<feature type="transmembrane region" description="Helical" evidence="7">
    <location>
        <begin position="399"/>
        <end position="424"/>
    </location>
</feature>
<dbReference type="AlphaFoldDB" id="A0A7H1N537"/>
<dbReference type="KEGG" id="dvn:HQ394_17770"/>
<dbReference type="EMBL" id="CP053923">
    <property type="protein sequence ID" value="QNT70823.1"/>
    <property type="molecule type" value="Genomic_DNA"/>
</dbReference>
<feature type="transmembrane region" description="Helical" evidence="7">
    <location>
        <begin position="549"/>
        <end position="569"/>
    </location>
</feature>
<evidence type="ECO:0000256" key="3">
    <source>
        <dbReference type="ARBA" id="ARBA00022475"/>
    </source>
</evidence>
<reference evidence="9 10" key="1">
    <citation type="submission" date="2020-05" db="EMBL/GenBank/DDBJ databases">
        <title>Complete closed genome sequence of Defluviicoccus vanus.</title>
        <authorList>
            <person name="Bessarab I."/>
            <person name="Arumugam K."/>
            <person name="Maszenan A.M."/>
            <person name="Seviour R.J."/>
            <person name="Williams R.B."/>
        </authorList>
    </citation>
    <scope>NUCLEOTIDE SEQUENCE [LARGE SCALE GENOMIC DNA]</scope>
    <source>
        <strain evidence="9 10">Ben 114</strain>
    </source>
</reference>
<evidence type="ECO:0000313" key="10">
    <source>
        <dbReference type="Proteomes" id="UP000516369"/>
    </source>
</evidence>
<accession>A0A7H1N537</accession>
<dbReference type="CDD" id="cd06261">
    <property type="entry name" value="TM_PBP2"/>
    <property type="match status" value="1"/>
</dbReference>
<comment type="similarity">
    <text evidence="7">Belongs to the binding-protein-dependent transport system permease family.</text>
</comment>
<sequence length="580" mass="61789">MTDPHAAAVPSLADAPLPAVGVSVARLPPMTRRLPTGREAIRFAVCAALLLLITTPLVAVFAQGFAAADGLWAHLLQTVFWTYVSNTLMLCLGVGLITGIAGTGTAWLVTMFRFPGRQLFEWALVLPLAMPAYVLAYAYTDLLQFTGPVQTLLRQLTGVRYGEYWFPQVHSLGGAVFVLGFALYPYVYLLARAAFNEQSVCALEVSRTLGCSPAATLWRVALPLARPAIATGVTFALMETLADFGAVKYFEVPTYTTGIYRAWFATANPTVASQLASALLLFVFVVFAAERLSRRAGRHRHTSNRYRSLRHDRLRGIAAAAAIVACILPLACGFVLPAATLFAMAAHSGGDLLSTPRLIELARDTVLLGAIASVVIITCAVVALYALRGGRSLLARLAAMVCSIGYATPGVVIGIGILIAIGALDRLLATGLQQAFGISAGMLLGGTLAAITYGCLVRFFAVAYGPLEAAMAKIKPSYEDAARLLRGSSTSVLRHVHLPLMRSSLMIAALIVCVDVMKELPATMILRPFNFDTLATEAFQLATTERLDAAAVPSLLIVAAGLLPVILLCREVRRSRPGQG</sequence>
<dbReference type="GO" id="GO:0055085">
    <property type="term" value="P:transmembrane transport"/>
    <property type="evidence" value="ECO:0007669"/>
    <property type="project" value="InterPro"/>
</dbReference>
<evidence type="ECO:0000256" key="6">
    <source>
        <dbReference type="ARBA" id="ARBA00023136"/>
    </source>
</evidence>
<dbReference type="RefSeq" id="WP_190261285.1">
    <property type="nucleotide sequence ID" value="NZ_CP053923.1"/>
</dbReference>
<evidence type="ECO:0000259" key="8">
    <source>
        <dbReference type="PROSITE" id="PS50928"/>
    </source>
</evidence>
<keyword evidence="6 7" id="KW-0472">Membrane</keyword>
<keyword evidence="4 7" id="KW-0812">Transmembrane</keyword>
<feature type="transmembrane region" description="Helical" evidence="7">
    <location>
        <begin position="169"/>
        <end position="189"/>
    </location>
</feature>